<dbReference type="GO" id="GO:0005524">
    <property type="term" value="F:ATP binding"/>
    <property type="evidence" value="ECO:0007669"/>
    <property type="project" value="UniProtKB-KW"/>
</dbReference>
<evidence type="ECO:0000256" key="6">
    <source>
        <dbReference type="ARBA" id="ARBA00022777"/>
    </source>
</evidence>
<feature type="domain" description="Aminoglycoside phosphotransferase" evidence="13">
    <location>
        <begin position="27"/>
        <end position="251"/>
    </location>
</feature>
<evidence type="ECO:0000256" key="3">
    <source>
        <dbReference type="ARBA" id="ARBA00017903"/>
    </source>
</evidence>
<feature type="active site" description="Proton acceptor" evidence="11">
    <location>
        <position position="188"/>
    </location>
</feature>
<keyword evidence="12" id="KW-0460">Magnesium</keyword>
<keyword evidence="12" id="KW-0479">Metal-binding</keyword>
<dbReference type="NCBIfam" id="NF033068">
    <property type="entry name" value="APH_3p"/>
    <property type="match status" value="1"/>
</dbReference>
<comment type="similarity">
    <text evidence="1 10">Belongs to the aminoglycoside phosphotransferase family.</text>
</comment>
<evidence type="ECO:0000256" key="7">
    <source>
        <dbReference type="ARBA" id="ARBA00022840"/>
    </source>
</evidence>
<reference evidence="14 15" key="1">
    <citation type="submission" date="2018-10" db="EMBL/GenBank/DDBJ databases">
        <authorList>
            <person name="Perry B.J."/>
            <person name="Sullivan J.T."/>
            <person name="Murphy R.J.T."/>
            <person name="Ramsay J.P."/>
            <person name="Ronson C.W."/>
        </authorList>
    </citation>
    <scope>NUCLEOTIDE SEQUENCE [LARGE SCALE GENOMIC DNA]</scope>
    <source>
        <strain evidence="14 15">R88b</strain>
    </source>
</reference>
<dbReference type="EC" id="2.7.1.95" evidence="2"/>
<evidence type="ECO:0000256" key="4">
    <source>
        <dbReference type="ARBA" id="ARBA00022679"/>
    </source>
</evidence>
<dbReference type="EMBL" id="CP033367">
    <property type="protein sequence ID" value="QKD02267.1"/>
    <property type="molecule type" value="Genomic_DNA"/>
</dbReference>
<evidence type="ECO:0000259" key="13">
    <source>
        <dbReference type="Pfam" id="PF01636"/>
    </source>
</evidence>
<proteinExistence type="inferred from homology"/>
<keyword evidence="4 10" id="KW-0808">Transferase</keyword>
<dbReference type="Gene3D" id="3.90.1200.10">
    <property type="match status" value="1"/>
</dbReference>
<dbReference type="PIRSF" id="PIRSF000706">
    <property type="entry name" value="Kanamycin_kin"/>
    <property type="match status" value="1"/>
</dbReference>
<keyword evidence="6 10" id="KW-0418">Kinase</keyword>
<dbReference type="AlphaFoldDB" id="A0A6M7WJH5"/>
<comment type="catalytic activity">
    <reaction evidence="9">
        <text>kanamycin A + ATP = kanamycin 3'-phosphate + ADP + H(+)</text>
        <dbReference type="Rhea" id="RHEA:24256"/>
        <dbReference type="ChEBI" id="CHEBI:15378"/>
        <dbReference type="ChEBI" id="CHEBI:30616"/>
        <dbReference type="ChEBI" id="CHEBI:57909"/>
        <dbReference type="ChEBI" id="CHEBI:58214"/>
        <dbReference type="ChEBI" id="CHEBI:456216"/>
        <dbReference type="EC" id="2.7.1.95"/>
    </reaction>
</comment>
<evidence type="ECO:0000256" key="12">
    <source>
        <dbReference type="PIRSR" id="PIRSR000706-2"/>
    </source>
</evidence>
<organism evidence="14 15">
    <name type="scientific">Mesorhizobium loti R88b</name>
    <dbReference type="NCBI Taxonomy" id="935548"/>
    <lineage>
        <taxon>Bacteria</taxon>
        <taxon>Pseudomonadati</taxon>
        <taxon>Pseudomonadota</taxon>
        <taxon>Alphaproteobacteria</taxon>
        <taxon>Hyphomicrobiales</taxon>
        <taxon>Phyllobacteriaceae</taxon>
        <taxon>Mesorhizobium</taxon>
    </lineage>
</organism>
<evidence type="ECO:0000256" key="10">
    <source>
        <dbReference type="PIRNR" id="PIRNR000706"/>
    </source>
</evidence>
<dbReference type="InterPro" id="IPR011009">
    <property type="entry name" value="Kinase-like_dom_sf"/>
</dbReference>
<dbReference type="InterPro" id="IPR024165">
    <property type="entry name" value="Kan/Strep_kinase"/>
</dbReference>
<dbReference type="PANTHER" id="PTHR21310:SF41">
    <property type="entry name" value="3'-PHOSPHOTRANSFERASE, PUTATIVE-RELATED"/>
    <property type="match status" value="1"/>
</dbReference>
<evidence type="ECO:0000313" key="14">
    <source>
        <dbReference type="EMBL" id="QKD02267.1"/>
    </source>
</evidence>
<evidence type="ECO:0000256" key="9">
    <source>
        <dbReference type="ARBA" id="ARBA00048925"/>
    </source>
</evidence>
<dbReference type="GO" id="GO:0008910">
    <property type="term" value="F:kanamycin kinase activity"/>
    <property type="evidence" value="ECO:0007669"/>
    <property type="project" value="UniProtKB-EC"/>
</dbReference>
<dbReference type="InterPro" id="IPR002575">
    <property type="entry name" value="Aminoglycoside_PTrfase"/>
</dbReference>
<protein>
    <recommendedName>
        <fullName evidence="3">Aminoglycoside 3'-phosphotransferase</fullName>
        <ecNumber evidence="2">2.7.1.95</ecNumber>
    </recommendedName>
</protein>
<dbReference type="RefSeq" id="WP_027030648.1">
    <property type="nucleotide sequence ID" value="NZ_CP033367.1"/>
</dbReference>
<dbReference type="PANTHER" id="PTHR21310">
    <property type="entry name" value="AMINOGLYCOSIDE PHOSPHOTRANSFERASE-RELATED-RELATED"/>
    <property type="match status" value="1"/>
</dbReference>
<dbReference type="Proteomes" id="UP000503017">
    <property type="component" value="Chromosome"/>
</dbReference>
<dbReference type="GO" id="GO:0046677">
    <property type="term" value="P:response to antibiotic"/>
    <property type="evidence" value="ECO:0007669"/>
    <property type="project" value="UniProtKB-KW"/>
</dbReference>
<evidence type="ECO:0000313" key="15">
    <source>
        <dbReference type="Proteomes" id="UP000503017"/>
    </source>
</evidence>
<dbReference type="InterPro" id="IPR051678">
    <property type="entry name" value="AGP_Transferase"/>
</dbReference>
<sequence>MPGSLFESDLPEGLRIGGYHWSRQTIGRSNAGVFRLTGDNKPSLFLKIEEAGLFAEVAAEEARLRWLAGQGIACPAIIAFEHHAGRHWLLMTALPGQDLASAGATDAASSVAIMADALRELHAIDAGSCPFDHRLQHRIAEARARLEAGTVDESDFDDERQGMTAAEAFAQLAALKPASQDIVVTHGDACMPDFVAASKRFSGFVDCGRLGLADRHQDLALACWSIRHNIGERWVQPFLDRYGFIGVDPSRLSYYRLLDEFF</sequence>
<accession>A0A6M7WJH5</accession>
<keyword evidence="5 10" id="KW-0547">Nucleotide-binding</keyword>
<evidence type="ECO:0000256" key="11">
    <source>
        <dbReference type="PIRSR" id="PIRSR000706-1"/>
    </source>
</evidence>
<dbReference type="NCBIfam" id="NF032898">
    <property type="entry name" value="APH_3p_II"/>
    <property type="match status" value="1"/>
</dbReference>
<keyword evidence="7 10" id="KW-0067">ATP-binding</keyword>
<evidence type="ECO:0000256" key="2">
    <source>
        <dbReference type="ARBA" id="ARBA00012193"/>
    </source>
</evidence>
<feature type="binding site" evidence="12">
    <location>
        <position position="206"/>
    </location>
    <ligand>
        <name>Mg(2+)</name>
        <dbReference type="ChEBI" id="CHEBI:18420"/>
    </ligand>
</feature>
<dbReference type="GO" id="GO:0046872">
    <property type="term" value="F:metal ion binding"/>
    <property type="evidence" value="ECO:0007669"/>
    <property type="project" value="UniProtKB-KW"/>
</dbReference>
<evidence type="ECO:0000256" key="5">
    <source>
        <dbReference type="ARBA" id="ARBA00022741"/>
    </source>
</evidence>
<gene>
    <name evidence="14" type="ORF">EB235_12775</name>
</gene>
<name>A0A6M7WJH5_RHILI</name>
<evidence type="ECO:0000256" key="8">
    <source>
        <dbReference type="ARBA" id="ARBA00023251"/>
    </source>
</evidence>
<keyword evidence="8 10" id="KW-0046">Antibiotic resistance</keyword>
<dbReference type="CDD" id="cd05150">
    <property type="entry name" value="APH"/>
    <property type="match status" value="1"/>
</dbReference>
<evidence type="ECO:0000256" key="1">
    <source>
        <dbReference type="ARBA" id="ARBA00006219"/>
    </source>
</evidence>
<dbReference type="Gene3D" id="3.30.200.20">
    <property type="entry name" value="Phosphorylase Kinase, domain 1"/>
    <property type="match status" value="1"/>
</dbReference>
<dbReference type="SUPFAM" id="SSF56112">
    <property type="entry name" value="Protein kinase-like (PK-like)"/>
    <property type="match status" value="1"/>
</dbReference>
<dbReference type="Pfam" id="PF01636">
    <property type="entry name" value="APH"/>
    <property type="match status" value="1"/>
</dbReference>